<evidence type="ECO:0000256" key="3">
    <source>
        <dbReference type="ARBA" id="ARBA00009370"/>
    </source>
</evidence>
<name>A0AAE3E8G7_9FIRM</name>
<dbReference type="GO" id="GO:0006465">
    <property type="term" value="P:signal peptide processing"/>
    <property type="evidence" value="ECO:0007669"/>
    <property type="project" value="InterPro"/>
</dbReference>
<dbReference type="Gene3D" id="2.10.109.10">
    <property type="entry name" value="Umud Fragment, subunit A"/>
    <property type="match status" value="1"/>
</dbReference>
<feature type="transmembrane region" description="Helical" evidence="7">
    <location>
        <begin position="12"/>
        <end position="35"/>
    </location>
</feature>
<evidence type="ECO:0000313" key="10">
    <source>
        <dbReference type="Proteomes" id="UP001198182"/>
    </source>
</evidence>
<dbReference type="GO" id="GO:0009003">
    <property type="term" value="F:signal peptidase activity"/>
    <property type="evidence" value="ECO:0007669"/>
    <property type="project" value="UniProtKB-EC"/>
</dbReference>
<dbReference type="GO" id="GO:0004252">
    <property type="term" value="F:serine-type endopeptidase activity"/>
    <property type="evidence" value="ECO:0007669"/>
    <property type="project" value="InterPro"/>
</dbReference>
<dbReference type="InterPro" id="IPR019533">
    <property type="entry name" value="Peptidase_S26"/>
</dbReference>
<keyword evidence="7" id="KW-1133">Transmembrane helix</keyword>
<dbReference type="EMBL" id="JAJEQR010000005">
    <property type="protein sequence ID" value="MCC2229842.1"/>
    <property type="molecule type" value="Genomic_DNA"/>
</dbReference>
<evidence type="ECO:0000256" key="5">
    <source>
        <dbReference type="ARBA" id="ARBA00022801"/>
    </source>
</evidence>
<feature type="active site" evidence="6">
    <location>
        <position position="82"/>
    </location>
</feature>
<dbReference type="PROSITE" id="PS00760">
    <property type="entry name" value="SPASE_I_2"/>
    <property type="match status" value="1"/>
</dbReference>
<feature type="domain" description="Peptidase S26" evidence="8">
    <location>
        <begin position="7"/>
        <end position="164"/>
    </location>
</feature>
<dbReference type="InterPro" id="IPR000223">
    <property type="entry name" value="Pept_S26A_signal_pept_1"/>
</dbReference>
<evidence type="ECO:0000256" key="7">
    <source>
        <dbReference type="RuleBase" id="RU362042"/>
    </source>
</evidence>
<organism evidence="9 10">
    <name type="scientific">Hominifimenecus microfluidus</name>
    <dbReference type="NCBI Taxonomy" id="2885348"/>
    <lineage>
        <taxon>Bacteria</taxon>
        <taxon>Bacillati</taxon>
        <taxon>Bacillota</taxon>
        <taxon>Clostridia</taxon>
        <taxon>Lachnospirales</taxon>
        <taxon>Lachnospiraceae</taxon>
        <taxon>Hominifimenecus</taxon>
    </lineage>
</organism>
<evidence type="ECO:0000256" key="6">
    <source>
        <dbReference type="PIRSR" id="PIRSR600223-1"/>
    </source>
</evidence>
<keyword evidence="5 7" id="KW-0378">Hydrolase</keyword>
<evidence type="ECO:0000259" key="8">
    <source>
        <dbReference type="Pfam" id="PF10502"/>
    </source>
</evidence>
<keyword evidence="10" id="KW-1185">Reference proteome</keyword>
<sequence>MSGNVRRWIREILPYAVLLGAVLLFRVFILINATIPTESMENTIMTGTRVMGLKCSYWFSEPERGDIIVFKAPDDPDTPYVKRIIGLPGDTVEIIDGQTYVNGEALEEDYLAEPMEGSFGPYEVPEGAYFVMGDNRNHSLDARYWRNTYVYKDAIWGKVYFSYWPRLKWLK</sequence>
<dbReference type="PRINTS" id="PR00727">
    <property type="entry name" value="LEADERPTASE"/>
</dbReference>
<feature type="active site" evidence="6">
    <location>
        <position position="39"/>
    </location>
</feature>
<comment type="subcellular location">
    <subcellularLocation>
        <location evidence="2">Cell membrane</location>
        <topology evidence="2">Single-pass type II membrane protein</topology>
    </subcellularLocation>
    <subcellularLocation>
        <location evidence="7">Membrane</location>
        <topology evidence="7">Single-pass type II membrane protein</topology>
    </subcellularLocation>
</comment>
<dbReference type="EC" id="3.4.21.89" evidence="4 7"/>
<dbReference type="NCBIfam" id="TIGR02227">
    <property type="entry name" value="sigpep_I_bact"/>
    <property type="match status" value="1"/>
</dbReference>
<evidence type="ECO:0000256" key="1">
    <source>
        <dbReference type="ARBA" id="ARBA00000677"/>
    </source>
</evidence>
<gene>
    <name evidence="9" type="primary">lepB</name>
    <name evidence="9" type="ORF">LKD81_02330</name>
</gene>
<dbReference type="PANTHER" id="PTHR43390:SF1">
    <property type="entry name" value="CHLOROPLAST PROCESSING PEPTIDASE"/>
    <property type="match status" value="1"/>
</dbReference>
<comment type="catalytic activity">
    <reaction evidence="1 7">
        <text>Cleavage of hydrophobic, N-terminal signal or leader sequences from secreted and periplasmic proteins.</text>
        <dbReference type="EC" id="3.4.21.89"/>
    </reaction>
</comment>
<keyword evidence="7" id="KW-0645">Protease</keyword>
<evidence type="ECO:0000313" key="9">
    <source>
        <dbReference type="EMBL" id="MCC2229842.1"/>
    </source>
</evidence>
<evidence type="ECO:0000256" key="2">
    <source>
        <dbReference type="ARBA" id="ARBA00004401"/>
    </source>
</evidence>
<protein>
    <recommendedName>
        <fullName evidence="4 7">Signal peptidase I</fullName>
        <ecNumber evidence="4 7">3.4.21.89</ecNumber>
    </recommendedName>
</protein>
<dbReference type="InterPro" id="IPR019757">
    <property type="entry name" value="Pept_S26A_signal_pept_1_Lys-AS"/>
</dbReference>
<dbReference type="AlphaFoldDB" id="A0AAE3E8G7"/>
<dbReference type="InterPro" id="IPR036286">
    <property type="entry name" value="LexA/Signal_pep-like_sf"/>
</dbReference>
<comment type="caution">
    <text evidence="9">The sequence shown here is derived from an EMBL/GenBank/DDBJ whole genome shotgun (WGS) entry which is preliminary data.</text>
</comment>
<proteinExistence type="inferred from homology"/>
<dbReference type="CDD" id="cd06530">
    <property type="entry name" value="S26_SPase_I"/>
    <property type="match status" value="1"/>
</dbReference>
<reference evidence="9" key="1">
    <citation type="submission" date="2021-10" db="EMBL/GenBank/DDBJ databases">
        <title>Anaerobic single-cell dispensing facilitates the cultivation of human gut bacteria.</title>
        <authorList>
            <person name="Afrizal A."/>
        </authorList>
    </citation>
    <scope>NUCLEOTIDE SEQUENCE</scope>
    <source>
        <strain evidence="9">CLA-AA-H215</strain>
    </source>
</reference>
<evidence type="ECO:0000256" key="4">
    <source>
        <dbReference type="ARBA" id="ARBA00013208"/>
    </source>
</evidence>
<dbReference type="RefSeq" id="WP_308452630.1">
    <property type="nucleotide sequence ID" value="NZ_JAJEQR010000005.1"/>
</dbReference>
<dbReference type="SUPFAM" id="SSF51306">
    <property type="entry name" value="LexA/Signal peptidase"/>
    <property type="match status" value="1"/>
</dbReference>
<dbReference type="Proteomes" id="UP001198182">
    <property type="component" value="Unassembled WGS sequence"/>
</dbReference>
<keyword evidence="7" id="KW-0472">Membrane</keyword>
<accession>A0AAE3E8G7</accession>
<dbReference type="PANTHER" id="PTHR43390">
    <property type="entry name" value="SIGNAL PEPTIDASE I"/>
    <property type="match status" value="1"/>
</dbReference>
<dbReference type="Pfam" id="PF10502">
    <property type="entry name" value="Peptidase_S26"/>
    <property type="match status" value="1"/>
</dbReference>
<keyword evidence="7" id="KW-0812">Transmembrane</keyword>
<comment type="similarity">
    <text evidence="3 7">Belongs to the peptidase S26 family.</text>
</comment>
<dbReference type="GO" id="GO:0005886">
    <property type="term" value="C:plasma membrane"/>
    <property type="evidence" value="ECO:0007669"/>
    <property type="project" value="UniProtKB-SubCell"/>
</dbReference>